<evidence type="ECO:0000313" key="4">
    <source>
        <dbReference type="EMBL" id="BCB74931.1"/>
    </source>
</evidence>
<dbReference type="PANTHER" id="PTHR48084:SF3">
    <property type="entry name" value="SUBUNIT OF PYRUVATE:FLAVODOXIN OXIDOREDUCTASE"/>
    <property type="match status" value="1"/>
</dbReference>
<dbReference type="Gene3D" id="3.40.50.970">
    <property type="match status" value="1"/>
</dbReference>
<name>A0A6F8XMC2_9ACTN</name>
<dbReference type="InterPro" id="IPR002869">
    <property type="entry name" value="Pyrv_flavodox_OxRed_cen"/>
</dbReference>
<reference evidence="4 5" key="1">
    <citation type="submission" date="2020-03" db="EMBL/GenBank/DDBJ databases">
        <title>Whole genome shotgun sequence of Phytohabitans flavus NBRC 107702.</title>
        <authorList>
            <person name="Komaki H."/>
            <person name="Tamura T."/>
        </authorList>
    </citation>
    <scope>NUCLEOTIDE SEQUENCE [LARGE SCALE GENOMIC DNA]</scope>
    <source>
        <strain evidence="4 5">NBRC 107702</strain>
    </source>
</reference>
<dbReference type="NCBIfam" id="NF009589">
    <property type="entry name" value="PRK13030.1"/>
    <property type="match status" value="1"/>
</dbReference>
<dbReference type="SUPFAM" id="SSF52922">
    <property type="entry name" value="TK C-terminal domain-like"/>
    <property type="match status" value="1"/>
</dbReference>
<gene>
    <name evidence="4" type="ORF">Pflav_013410</name>
</gene>
<dbReference type="NCBIfam" id="NF009588">
    <property type="entry name" value="PRK13029.1"/>
    <property type="match status" value="1"/>
</dbReference>
<proteinExistence type="predicted"/>
<dbReference type="RefSeq" id="WP_197938089.1">
    <property type="nucleotide sequence ID" value="NZ_AP022870.1"/>
</dbReference>
<dbReference type="Pfam" id="PF20169">
    <property type="entry name" value="DUF6537"/>
    <property type="match status" value="1"/>
</dbReference>
<dbReference type="GO" id="GO:0000287">
    <property type="term" value="F:magnesium ion binding"/>
    <property type="evidence" value="ECO:0007669"/>
    <property type="project" value="UniProtKB-ARBA"/>
</dbReference>
<keyword evidence="4" id="KW-0670">Pyruvate</keyword>
<evidence type="ECO:0000259" key="3">
    <source>
        <dbReference type="Pfam" id="PF20169"/>
    </source>
</evidence>
<keyword evidence="5" id="KW-1185">Reference proteome</keyword>
<dbReference type="InterPro" id="IPR051457">
    <property type="entry name" value="2-oxoacid:Fd_oxidoreductase"/>
</dbReference>
<evidence type="ECO:0000313" key="5">
    <source>
        <dbReference type="Proteomes" id="UP000502508"/>
    </source>
</evidence>
<evidence type="ECO:0000256" key="1">
    <source>
        <dbReference type="ARBA" id="ARBA00023002"/>
    </source>
</evidence>
<dbReference type="AlphaFoldDB" id="A0A6F8XMC2"/>
<keyword evidence="1" id="KW-0560">Oxidoreductase</keyword>
<feature type="domain" description="DUF6537" evidence="3">
    <location>
        <begin position="959"/>
        <end position="1154"/>
    </location>
</feature>
<dbReference type="SUPFAM" id="SSF53323">
    <property type="entry name" value="Pyruvate-ferredoxin oxidoreductase, PFOR, domain III"/>
    <property type="match status" value="1"/>
</dbReference>
<dbReference type="InterPro" id="IPR019752">
    <property type="entry name" value="Pyrv/ketoisovalerate_OxRed_cat"/>
</dbReference>
<dbReference type="Gene3D" id="3.40.920.10">
    <property type="entry name" value="Pyruvate-ferredoxin oxidoreductase, PFOR, domain III"/>
    <property type="match status" value="1"/>
</dbReference>
<dbReference type="Proteomes" id="UP000502508">
    <property type="component" value="Chromosome"/>
</dbReference>
<organism evidence="4 5">
    <name type="scientific">Phytohabitans flavus</name>
    <dbReference type="NCBI Taxonomy" id="1076124"/>
    <lineage>
        <taxon>Bacteria</taxon>
        <taxon>Bacillati</taxon>
        <taxon>Actinomycetota</taxon>
        <taxon>Actinomycetes</taxon>
        <taxon>Micromonosporales</taxon>
        <taxon>Micromonosporaceae</taxon>
    </lineage>
</organism>
<dbReference type="SUPFAM" id="SSF52518">
    <property type="entry name" value="Thiamin diphosphate-binding fold (THDP-binding)"/>
    <property type="match status" value="2"/>
</dbReference>
<dbReference type="InterPro" id="IPR002880">
    <property type="entry name" value="Pyrv_Fd/Flavodoxin_OxRdtase_N"/>
</dbReference>
<dbReference type="InterPro" id="IPR009014">
    <property type="entry name" value="Transketo_C/PFOR_II"/>
</dbReference>
<evidence type="ECO:0000259" key="2">
    <source>
        <dbReference type="Pfam" id="PF01558"/>
    </source>
</evidence>
<dbReference type="GO" id="GO:0016903">
    <property type="term" value="F:oxidoreductase activity, acting on the aldehyde or oxo group of donors"/>
    <property type="evidence" value="ECO:0007669"/>
    <property type="project" value="InterPro"/>
</dbReference>
<sequence length="1169" mass="125474">MTATVAGPLAPGTIAPTERTVDEKYLVSQGRIFLTGVQALARVVLDQMRADRRAGLHTAALVSGYQGSPIAAFGQHLDAAVRLEPGLPVVHQPGQNEELGATAVWGSQLVGTLPRPRYQGVLGVWYGKAPGVDRAADALRHGNACGADPTGGLLALCGDDPQCKSSTLPSASESMLATLGMPVLYPANVQEILDFGLHAIAESRASGLWVALKLVANVADSNGTADVAPYRIRPILPVVEYAGRPYRHTPSGVLLAPASLEIEATMRGPRLATAKAYARENHLDRVTGATADAWFGVATAGATYFDVLEALRRLGLPEPELERRGIRLLKLAQIWPLDDEVVTRFAHGLEEILVVEEKTAFVETGIKNALYPVARHPLVTGKHDERGAPLIPNAGTLDVDLIAAALARRLHRLGVQPTRPRPAPLTLLPAAPRRTAAYCSGCPHSQSTAAPDGAVVGVGIGCHTMVILNPSGRGELAGLTQMGGEGAQWIGQAPFTDTPHIFQNLGDGTYVHSGSLAIRAAVAAGVNITFKLLLNGAVAMTGGQSLQPALGMSGLSRQLESEGVRQVIITTDEPRKYDRVPLSSTTTVRDRADLLAAQRELAAVPGVTVLVHDQQCAAEKRRMRKRGRLPTPTRRVLINPRVCEGCGDCGRKSGCLSVRPVETEYGRKTAIHQSSCNHDHTCVKGDCPSFVSVWPDSQRRPTAVPPPTDLPAPATHVAGDATVRLIGVGGTGLVTVAQILGMAAFLDGRHVRGLDQTGLAQKGGPVVSDVRIFAQPPAHANRAASATADVYLGLDLLGAANPQNLATARPGSTVAVVSTSQIPTVSMVLDPVQQFGDAAQYRTVIDSRTRPEHNVYLDAQDIAERLCGDAIAANTVMLGAAWQHGALPVSLRSLEQAIRMNGVEVERTLAAFRWGRCAVAFPDTVGRRRAASGTPVSADAVPAVARAFGSRLTAGGALDRLLTSRAGDLIAYQDDRYAAQYLAFVAHVYDREQAVVPGVTDVTTAAARNLYKLMAYKDEYEVARLSLDPDFVEQVRGEFGRRARVAFHLQPPILRVLGLRRKITLGPWFRPVLRMLVAMRRLRGTRFDMFGRTEVRRLERQLVVRYRESVLYALDRLRPDNHSLVVDLAEAPDLVRGYEQLKLASTAEYRDRVQRLLAQLEKTSEHRGG</sequence>
<feature type="domain" description="Pyruvate/ketoisovalerate oxidoreductase catalytic" evidence="2">
    <location>
        <begin position="729"/>
        <end position="915"/>
    </location>
</feature>
<dbReference type="CDD" id="cd07034">
    <property type="entry name" value="TPP_PYR_PFOR_IOR-alpha_like"/>
    <property type="match status" value="1"/>
</dbReference>
<protein>
    <submittedName>
        <fullName evidence="4">Indolepyruvate ferredoxin oxidoreductase</fullName>
    </submittedName>
</protein>
<dbReference type="EMBL" id="AP022870">
    <property type="protein sequence ID" value="BCB74931.1"/>
    <property type="molecule type" value="Genomic_DNA"/>
</dbReference>
<dbReference type="Pfam" id="PF01558">
    <property type="entry name" value="POR"/>
    <property type="match status" value="1"/>
</dbReference>
<accession>A0A6F8XMC2</accession>
<reference evidence="4 5" key="2">
    <citation type="submission" date="2020-03" db="EMBL/GenBank/DDBJ databases">
        <authorList>
            <person name="Ichikawa N."/>
            <person name="Kimura A."/>
            <person name="Kitahashi Y."/>
            <person name="Uohara A."/>
        </authorList>
    </citation>
    <scope>NUCLEOTIDE SEQUENCE [LARGE SCALE GENOMIC DNA]</scope>
    <source>
        <strain evidence="4 5">NBRC 107702</strain>
    </source>
</reference>
<dbReference type="PANTHER" id="PTHR48084">
    <property type="entry name" value="2-OXOGLUTARATE OXIDOREDUCTASE SUBUNIT KORB-RELATED"/>
    <property type="match status" value="1"/>
</dbReference>
<dbReference type="InterPro" id="IPR029061">
    <property type="entry name" value="THDP-binding"/>
</dbReference>
<dbReference type="InterPro" id="IPR046667">
    <property type="entry name" value="DUF6537"/>
</dbReference>
<dbReference type="KEGG" id="pfla:Pflav_013410"/>